<accession>A0AAP0DX53</accession>
<dbReference type="Gene3D" id="2.120.10.80">
    <property type="entry name" value="Kelch-type beta propeller"/>
    <property type="match status" value="1"/>
</dbReference>
<keyword evidence="2" id="KW-0677">Repeat</keyword>
<dbReference type="EMBL" id="JBCNJP010000006">
    <property type="protein sequence ID" value="KAK9078743.1"/>
    <property type="molecule type" value="Genomic_DNA"/>
</dbReference>
<dbReference type="PANTHER" id="PTHR46344">
    <property type="entry name" value="OS02G0202900 PROTEIN"/>
    <property type="match status" value="1"/>
</dbReference>
<dbReference type="SMART" id="SM00256">
    <property type="entry name" value="FBOX"/>
    <property type="match status" value="1"/>
</dbReference>
<dbReference type="AlphaFoldDB" id="A0AAP0DX53"/>
<keyword evidence="1" id="KW-0880">Kelch repeat</keyword>
<proteinExistence type="predicted"/>
<sequence>MSSSDNCNSRHFSRLMKSCFPETRPNPSLHYSPPPATAFLHRPTTISSLPDDIILEILSCVSHSSLRSISLVCRRWSQLTDSEEFYDLRRRRCLLDFAVFVVSFSESGFFAASYKLGHDSQWKATPLLFNNYDDAVSPVSYSALSSHARLAAIGRWIYIIGKTTVLRCDAWTGTVISRSKMSVLRKKFAVAVVAGKVYVAGGSTRSAAVEEYDPNRNAWRVVCHAPRMRYGCIGASVDGILYVIGGLKVGGACNDGTRVSAGGAHVYASSMDLYDVEARRWLRSRSVPGGGCMVAACSAGDHIYILASHAVELSFWRFNGSRRVGFGEWCRLKSPPLPTQIRLDGTVRFGCVGVGDNKVVLIQILGCIDDLLRRSGRSTRGVKEALVLVYDSGVEEWSRGADLPDVVRRAACVCVEW</sequence>
<name>A0AAP0DX53_9ASTR</name>
<dbReference type="InterPro" id="IPR015915">
    <property type="entry name" value="Kelch-typ_b-propeller"/>
</dbReference>
<evidence type="ECO:0000313" key="5">
    <source>
        <dbReference type="Proteomes" id="UP001408789"/>
    </source>
</evidence>
<evidence type="ECO:0000313" key="4">
    <source>
        <dbReference type="EMBL" id="KAK9078743.1"/>
    </source>
</evidence>
<dbReference type="SUPFAM" id="SSF117281">
    <property type="entry name" value="Kelch motif"/>
    <property type="match status" value="1"/>
</dbReference>
<keyword evidence="5" id="KW-1185">Reference proteome</keyword>
<dbReference type="PANTHER" id="PTHR46344:SF16">
    <property type="entry name" value="KELCH MOTIF FAMILY PROTEIN, EXPRESSED"/>
    <property type="match status" value="1"/>
</dbReference>
<organism evidence="4 5">
    <name type="scientific">Deinandra increscens subsp. villosa</name>
    <dbReference type="NCBI Taxonomy" id="3103831"/>
    <lineage>
        <taxon>Eukaryota</taxon>
        <taxon>Viridiplantae</taxon>
        <taxon>Streptophyta</taxon>
        <taxon>Embryophyta</taxon>
        <taxon>Tracheophyta</taxon>
        <taxon>Spermatophyta</taxon>
        <taxon>Magnoliopsida</taxon>
        <taxon>eudicotyledons</taxon>
        <taxon>Gunneridae</taxon>
        <taxon>Pentapetalae</taxon>
        <taxon>asterids</taxon>
        <taxon>campanulids</taxon>
        <taxon>Asterales</taxon>
        <taxon>Asteraceae</taxon>
        <taxon>Asteroideae</taxon>
        <taxon>Heliantheae alliance</taxon>
        <taxon>Madieae</taxon>
        <taxon>Madiinae</taxon>
        <taxon>Deinandra</taxon>
    </lineage>
</organism>
<evidence type="ECO:0000256" key="2">
    <source>
        <dbReference type="ARBA" id="ARBA00022737"/>
    </source>
</evidence>
<protein>
    <recommendedName>
        <fullName evidence="3">F-box domain-containing protein</fullName>
    </recommendedName>
</protein>
<dbReference type="InterPro" id="IPR001810">
    <property type="entry name" value="F-box_dom"/>
</dbReference>
<dbReference type="Proteomes" id="UP001408789">
    <property type="component" value="Unassembled WGS sequence"/>
</dbReference>
<reference evidence="4 5" key="1">
    <citation type="submission" date="2024-04" db="EMBL/GenBank/DDBJ databases">
        <title>The reference genome of an endangered Asteraceae, Deinandra increscens subsp. villosa, native to the Central Coast of California.</title>
        <authorList>
            <person name="Guilliams M."/>
            <person name="Hasenstab-Lehman K."/>
            <person name="Meyer R."/>
            <person name="Mcevoy S."/>
        </authorList>
    </citation>
    <scope>NUCLEOTIDE SEQUENCE [LARGE SCALE GENOMIC DNA]</scope>
    <source>
        <tissue evidence="4">Leaf</tissue>
    </source>
</reference>
<evidence type="ECO:0000259" key="3">
    <source>
        <dbReference type="PROSITE" id="PS50181"/>
    </source>
</evidence>
<dbReference type="PROSITE" id="PS50181">
    <property type="entry name" value="FBOX"/>
    <property type="match status" value="1"/>
</dbReference>
<dbReference type="SMART" id="SM00612">
    <property type="entry name" value="Kelch"/>
    <property type="match status" value="1"/>
</dbReference>
<dbReference type="Pfam" id="PF00646">
    <property type="entry name" value="F-box"/>
    <property type="match status" value="1"/>
</dbReference>
<feature type="domain" description="F-box" evidence="3">
    <location>
        <begin position="43"/>
        <end position="89"/>
    </location>
</feature>
<evidence type="ECO:0000256" key="1">
    <source>
        <dbReference type="ARBA" id="ARBA00022441"/>
    </source>
</evidence>
<dbReference type="InterPro" id="IPR036047">
    <property type="entry name" value="F-box-like_dom_sf"/>
</dbReference>
<gene>
    <name evidence="4" type="ORF">SSX86_002801</name>
</gene>
<dbReference type="Gene3D" id="1.20.1280.50">
    <property type="match status" value="1"/>
</dbReference>
<comment type="caution">
    <text evidence="4">The sequence shown here is derived from an EMBL/GenBank/DDBJ whole genome shotgun (WGS) entry which is preliminary data.</text>
</comment>
<dbReference type="InterPro" id="IPR006652">
    <property type="entry name" value="Kelch_1"/>
</dbReference>
<dbReference type="SUPFAM" id="SSF81383">
    <property type="entry name" value="F-box domain"/>
    <property type="match status" value="1"/>
</dbReference>
<dbReference type="Pfam" id="PF01344">
    <property type="entry name" value="Kelch_1"/>
    <property type="match status" value="1"/>
</dbReference>